<dbReference type="Proteomes" id="UP000732380">
    <property type="component" value="Unassembled WGS sequence"/>
</dbReference>
<accession>A0A9P7Q8A3</accession>
<proteinExistence type="predicted"/>
<evidence type="ECO:0000256" key="1">
    <source>
        <dbReference type="SAM" id="MobiDB-lite"/>
    </source>
</evidence>
<name>A0A9P7Q8A3_9HYPO</name>
<reference evidence="2 3" key="1">
    <citation type="journal article" date="2020" name="bioRxiv">
        <title>Whole genome comparisons of ergot fungi reveals the divergence and evolution of species within the genus Claviceps are the result of varying mechanisms driving genome evolution and host range expansion.</title>
        <authorList>
            <person name="Wyka S.A."/>
            <person name="Mondo S.J."/>
            <person name="Liu M."/>
            <person name="Dettman J."/>
            <person name="Nalam V."/>
            <person name="Broders K.D."/>
        </authorList>
    </citation>
    <scope>NUCLEOTIDE SEQUENCE [LARGE SCALE GENOMIC DNA]</scope>
    <source>
        <strain evidence="2 3">LM576</strain>
    </source>
</reference>
<feature type="compositionally biased region" description="Polar residues" evidence="1">
    <location>
        <begin position="14"/>
        <end position="24"/>
    </location>
</feature>
<keyword evidence="3" id="KW-1185">Reference proteome</keyword>
<gene>
    <name evidence="2" type="ORF">E4U13_003580</name>
</gene>
<sequence>MSTQTPIALALPSNYISSTSQESNRAGPGPPPSIEWLSRTWTVTHSTLSMWRSARNVRITYKPLPSKDDSKPRLDDLVEYEPTDRRGVLKTVAGIDTLAPGGGWNWRGKGWLCFVSSHWEILGWGESTTAEGKTERWAVTWFAPTVFTKEGLDVYSDCAEGLSDETYRRVEEALRKSEAKQLAEMTARDMKPVEVSLPWAK</sequence>
<evidence type="ECO:0000313" key="3">
    <source>
        <dbReference type="Proteomes" id="UP000732380"/>
    </source>
</evidence>
<comment type="caution">
    <text evidence="2">The sequence shown here is derived from an EMBL/GenBank/DDBJ whole genome shotgun (WGS) entry which is preliminary data.</text>
</comment>
<feature type="region of interest" description="Disordered" evidence="1">
    <location>
        <begin position="12"/>
        <end position="33"/>
    </location>
</feature>
<evidence type="ECO:0008006" key="4">
    <source>
        <dbReference type="Google" id="ProtNLM"/>
    </source>
</evidence>
<dbReference type="AlphaFoldDB" id="A0A9P7Q8A3"/>
<organism evidence="2 3">
    <name type="scientific">Claviceps humidiphila</name>
    <dbReference type="NCBI Taxonomy" id="1294629"/>
    <lineage>
        <taxon>Eukaryota</taxon>
        <taxon>Fungi</taxon>
        <taxon>Dikarya</taxon>
        <taxon>Ascomycota</taxon>
        <taxon>Pezizomycotina</taxon>
        <taxon>Sordariomycetes</taxon>
        <taxon>Hypocreomycetidae</taxon>
        <taxon>Hypocreales</taxon>
        <taxon>Clavicipitaceae</taxon>
        <taxon>Claviceps</taxon>
    </lineage>
</organism>
<protein>
    <recommendedName>
        <fullName evidence="4">Histidinolphosphatase-like protein</fullName>
    </recommendedName>
</protein>
<evidence type="ECO:0000313" key="2">
    <source>
        <dbReference type="EMBL" id="KAG6121943.1"/>
    </source>
</evidence>
<dbReference type="EMBL" id="SRQM01000028">
    <property type="protein sequence ID" value="KAG6121943.1"/>
    <property type="molecule type" value="Genomic_DNA"/>
</dbReference>